<keyword evidence="7" id="KW-0067">ATP-binding</keyword>
<dbReference type="FunFam" id="3.40.50.300:FF:000335">
    <property type="entry name" value="ATP binding cassette subfamily A member 5"/>
    <property type="match status" value="1"/>
</dbReference>
<dbReference type="InterPro" id="IPR056264">
    <property type="entry name" value="R2_ABCA1-4-like"/>
</dbReference>
<feature type="transmembrane region" description="Helical" evidence="10">
    <location>
        <begin position="221"/>
        <end position="247"/>
    </location>
</feature>
<evidence type="ECO:0000256" key="10">
    <source>
        <dbReference type="SAM" id="Phobius"/>
    </source>
</evidence>
<dbReference type="OrthoDB" id="8061355at2759"/>
<evidence type="ECO:0000256" key="5">
    <source>
        <dbReference type="ARBA" id="ARBA00022737"/>
    </source>
</evidence>
<evidence type="ECO:0000256" key="2">
    <source>
        <dbReference type="ARBA" id="ARBA00008869"/>
    </source>
</evidence>
<dbReference type="InterPro" id="IPR027417">
    <property type="entry name" value="P-loop_NTPase"/>
</dbReference>
<dbReference type="GO" id="GO:0005524">
    <property type="term" value="F:ATP binding"/>
    <property type="evidence" value="ECO:0007669"/>
    <property type="project" value="UniProtKB-KW"/>
</dbReference>
<keyword evidence="9 10" id="KW-0472">Membrane</keyword>
<dbReference type="Pfam" id="PF23321">
    <property type="entry name" value="R1_ABCA1"/>
    <property type="match status" value="1"/>
</dbReference>
<dbReference type="Gene3D" id="3.40.50.300">
    <property type="entry name" value="P-loop containing nucleotide triphosphate hydrolases"/>
    <property type="match status" value="2"/>
</dbReference>
<dbReference type="Pfam" id="PF00005">
    <property type="entry name" value="ABC_tran"/>
    <property type="match status" value="2"/>
</dbReference>
<keyword evidence="6" id="KW-0547">Nucleotide-binding</keyword>
<evidence type="ECO:0000256" key="3">
    <source>
        <dbReference type="ARBA" id="ARBA00022448"/>
    </source>
</evidence>
<feature type="domain" description="ABC transporter" evidence="11">
    <location>
        <begin position="487"/>
        <end position="729"/>
    </location>
</feature>
<reference evidence="12" key="1">
    <citation type="submission" date="2019-09" db="EMBL/GenBank/DDBJ databases">
        <title>Bird 10,000 Genomes (B10K) Project - Family phase.</title>
        <authorList>
            <person name="Zhang G."/>
        </authorList>
    </citation>
    <scope>NUCLEOTIDE SEQUENCE</scope>
    <source>
        <strain evidence="12">B10K-IZCAS-20218</strain>
        <tissue evidence="12">Blood</tissue>
    </source>
</reference>
<dbReference type="PANTHER" id="PTHR19229:SF274">
    <property type="entry name" value="ABC-TYPE ORGANIC ANION TRANSPORTER ABCA8"/>
    <property type="match status" value="1"/>
</dbReference>
<dbReference type="GO" id="GO:0005886">
    <property type="term" value="C:plasma membrane"/>
    <property type="evidence" value="ECO:0007669"/>
    <property type="project" value="UniProtKB-ARBA"/>
</dbReference>
<evidence type="ECO:0000259" key="11">
    <source>
        <dbReference type="PROSITE" id="PS50893"/>
    </source>
</evidence>
<evidence type="ECO:0000313" key="13">
    <source>
        <dbReference type="Proteomes" id="UP000623542"/>
    </source>
</evidence>
<feature type="transmembrane region" description="Helical" evidence="10">
    <location>
        <begin position="1087"/>
        <end position="1107"/>
    </location>
</feature>
<evidence type="ECO:0000256" key="4">
    <source>
        <dbReference type="ARBA" id="ARBA00022692"/>
    </source>
</evidence>
<feature type="transmembrane region" description="Helical" evidence="10">
    <location>
        <begin position="32"/>
        <end position="49"/>
    </location>
</feature>
<keyword evidence="4 10" id="KW-0812">Transmembrane</keyword>
<dbReference type="InterPro" id="IPR003593">
    <property type="entry name" value="AAA+_ATPase"/>
</dbReference>
<feature type="transmembrane region" description="Helical" evidence="10">
    <location>
        <begin position="337"/>
        <end position="356"/>
    </location>
</feature>
<dbReference type="InterPro" id="IPR017871">
    <property type="entry name" value="ABC_transporter-like_CS"/>
</dbReference>
<dbReference type="PANTHER" id="PTHR19229">
    <property type="entry name" value="ATP-BINDING CASSETTE TRANSPORTER SUBFAMILY A ABCA"/>
    <property type="match status" value="1"/>
</dbReference>
<dbReference type="Proteomes" id="UP000623542">
    <property type="component" value="Unassembled WGS sequence"/>
</dbReference>
<feature type="transmembrane region" description="Helical" evidence="10">
    <location>
        <begin position="403"/>
        <end position="425"/>
    </location>
</feature>
<keyword evidence="5" id="KW-0677">Repeat</keyword>
<sequence length="1647" mass="186341">QRNKKKFQQTKILLWKNVLIKWRMKMQSFQEWILSKKFLPLVFIVALFMQQTHYPEVPYSHLGHLDDPAFNTTGVLIMFTPVTATTRHIMNKVASSTLIKKGFCFLNIGFCIKLEEVNDERAMEKAWFSNKEIIGVVFKNNFSYHLRFPISKKIIPNEVVGYIDSCYEMSWSECNSPRYWYKGFLSLQSSVDAAIIEMVANHSVWEEMESIAGMRMKSQSILFSLSLEYCYFMAIIVMCFFPFMYFLSRNVTREKKQLKVLMKTMGLQDIAFWLSWSLLYSLYVLIFSCLLTALMLREPFYTSSFPAVSLLVFLYGLACIHLVFMLCSLLRTSKLVSSMGFLILFVFGFLSLAVLIEEVPEPLKWFLGLMCPFAFNTGIAKIFHLEKYKIGFSFSNLMEEAYFLFSTYILLAFDSVLYLLLALYFDKILPEKNGIPEPPLFCLKASYWMRSRRGSTRDVPRATANPEELLGDDVEPVPTEFLGKEAIRLHNIKKAYKKKDKKTEALRGLSLNIYEGQITALLGHSGAGKTTLLNVLSGLSFPSEGSATKKNYKLSETGDREEIRKKIGICPQFNTQFEVLKKKENLKTFAEIKGIKSKEVEREVQNILELLDISNIQDTQAEKLSGGQKRKLSIGIAMLGNPQSDAALLKKLLLDEPTAGLDPLSRHQVWSLLREQRAGRAILFSTQFMDEADILADRKAFISHGRLKCVGSSLFLKKKWGICYHLRKKNSESCSLENLTSLVKGYIPNATFSGHTQYELRYKLPLENVNKFPDLFSGLDTCSEQGIINYGVSMTTLEDVFLRLEGEATADQEGEQVPGEEWGAAGRGCPGQARPCSLLLSDTGTASLQGLALWRQQVSAVARVHFLKLKSSMKNLRSILMLYVAFLLPLVLQLCVVAGWQSVSSWQLSPARYFLPLGRTSYLETTTLLVYNHTGTGIKKIIHALQSQDLTVEIAKEENITEELQHNGAIKVSPLFFCSSKSYRFTVLCHLEAINCFPVLVNVISNALLRTLNSTRQIKVWSHPLFSLFNSQYWDYFMTVYLIYMLLLFPSFPPHFAMGYTQDCKAGARAQLRISGLFPSAYWCGQALVDIPLCWILLFSMFGLQFVMSNKVSGHASILFLLVMVMFGYGISLVLLIYLISFNSRKGWSCGLWSFILIVVSSISLFIDRIIDHMGHSKASFYSFCLLVPLYPPLGFVIILEEHCHHLSAGYGGRQGKAADVKKTVFQPYIHSVVFILLLRFLELKYGKAVLRQDPIFSSQQHPKELEEEDEDVRAEREAVRNAMVAPSQEEKSVKKVSNLCKEYNIKQDGKKFKKKKKTATKNLSLKKKKGEVLGLLGPNGKKKSTAIKMITGETTLTAGQVLMKRGGGGGSQDQSPVFLGYCPQENPLWLDLTAQQHLGVYAAVKGLRKEDAAAAVHRIVNAQKNQEYLNKKVRKLPAGISRKLCVALSLLGNPSVLLLDEPSTGMDPNGQRRVWKTIRDALKAKESGAILTTHYMEEAEAVCDRVAIVVSGQLRCIGSIQYLKNKFGKGYLLEIKVKDPESADVLHAQILKIFPGAARQERFPSLLVYKVPMKDALPLSQSFSKLEEAKRSCSLEEYSFSLNTLTQAALSFPFQVFLELSREQEKDNFDLPLDGTFDWKQLQQED</sequence>
<comment type="subcellular location">
    <subcellularLocation>
        <location evidence="1">Membrane</location>
        <topology evidence="1">Multi-pass membrane protein</topology>
    </subcellularLocation>
</comment>
<evidence type="ECO:0000256" key="9">
    <source>
        <dbReference type="ARBA" id="ARBA00023136"/>
    </source>
</evidence>
<feature type="transmembrane region" description="Helical" evidence="10">
    <location>
        <begin position="69"/>
        <end position="90"/>
    </location>
</feature>
<feature type="transmembrane region" description="Helical" evidence="10">
    <location>
        <begin position="1119"/>
        <end position="1140"/>
    </location>
</feature>
<evidence type="ECO:0000256" key="8">
    <source>
        <dbReference type="ARBA" id="ARBA00022989"/>
    </source>
</evidence>
<dbReference type="InterPro" id="IPR013525">
    <property type="entry name" value="ABC2_TM"/>
</dbReference>
<dbReference type="InterPro" id="IPR026082">
    <property type="entry name" value="ABCA"/>
</dbReference>
<dbReference type="GO" id="GO:0005319">
    <property type="term" value="F:lipid transporter activity"/>
    <property type="evidence" value="ECO:0007669"/>
    <property type="project" value="TreeGrafter"/>
</dbReference>
<dbReference type="GO" id="GO:0016887">
    <property type="term" value="F:ATP hydrolysis activity"/>
    <property type="evidence" value="ECO:0007669"/>
    <property type="project" value="InterPro"/>
</dbReference>
<evidence type="ECO:0000256" key="7">
    <source>
        <dbReference type="ARBA" id="ARBA00022840"/>
    </source>
</evidence>
<name>A0A851UMR8_9PASS</name>
<gene>
    <name evidence="12" type="primary">Abca10</name>
    <name evidence="12" type="ORF">ELAFOR_R13860</name>
</gene>
<proteinExistence type="inferred from homology"/>
<organism evidence="12 13">
    <name type="scientific">Elachura formosa</name>
    <name type="common">spotted wren-babbler</name>
    <dbReference type="NCBI Taxonomy" id="1463973"/>
    <lineage>
        <taxon>Eukaryota</taxon>
        <taxon>Metazoa</taxon>
        <taxon>Chordata</taxon>
        <taxon>Craniata</taxon>
        <taxon>Vertebrata</taxon>
        <taxon>Euteleostomi</taxon>
        <taxon>Archelosauria</taxon>
        <taxon>Archosauria</taxon>
        <taxon>Dinosauria</taxon>
        <taxon>Saurischia</taxon>
        <taxon>Theropoda</taxon>
        <taxon>Coelurosauria</taxon>
        <taxon>Aves</taxon>
        <taxon>Neognathae</taxon>
        <taxon>Neoaves</taxon>
        <taxon>Telluraves</taxon>
        <taxon>Australaves</taxon>
        <taxon>Passeriformes</taxon>
        <taxon>Elachuridae</taxon>
        <taxon>Elachura</taxon>
    </lineage>
</organism>
<dbReference type="PROSITE" id="PS00211">
    <property type="entry name" value="ABC_TRANSPORTER_1"/>
    <property type="match status" value="1"/>
</dbReference>
<accession>A0A851UMR8</accession>
<feature type="transmembrane region" description="Helical" evidence="10">
    <location>
        <begin position="1146"/>
        <end position="1167"/>
    </location>
</feature>
<dbReference type="SUPFAM" id="SSF52540">
    <property type="entry name" value="P-loop containing nucleoside triphosphate hydrolases"/>
    <property type="match status" value="2"/>
</dbReference>
<protein>
    <submittedName>
        <fullName evidence="12">ABCAA protein</fullName>
    </submittedName>
</protein>
<feature type="transmembrane region" description="Helical" evidence="10">
    <location>
        <begin position="270"/>
        <end position="296"/>
    </location>
</feature>
<keyword evidence="13" id="KW-1185">Reference proteome</keyword>
<dbReference type="Pfam" id="PF12698">
    <property type="entry name" value="ABC2_membrane_3"/>
    <property type="match status" value="1"/>
</dbReference>
<dbReference type="CDD" id="cd03263">
    <property type="entry name" value="ABC_subfamily_A"/>
    <property type="match status" value="2"/>
</dbReference>
<feature type="transmembrane region" description="Helical" evidence="10">
    <location>
        <begin position="880"/>
        <end position="900"/>
    </location>
</feature>
<feature type="non-terminal residue" evidence="12">
    <location>
        <position position="1"/>
    </location>
</feature>
<comment type="similarity">
    <text evidence="2">Belongs to the ABC transporter superfamily. ABCA family.</text>
</comment>
<dbReference type="InterPro" id="IPR003439">
    <property type="entry name" value="ABC_transporter-like_ATP-bd"/>
</dbReference>
<dbReference type="FunFam" id="3.40.50.300:FF:000436">
    <property type="entry name" value="ATP binding cassette subfamily A member 9"/>
    <property type="match status" value="1"/>
</dbReference>
<feature type="transmembrane region" description="Helical" evidence="10">
    <location>
        <begin position="363"/>
        <end position="383"/>
    </location>
</feature>
<dbReference type="EMBL" id="WBNG01001289">
    <property type="protein sequence ID" value="NXD30276.1"/>
    <property type="molecule type" value="Genomic_DNA"/>
</dbReference>
<feature type="transmembrane region" description="Helical" evidence="10">
    <location>
        <begin position="1033"/>
        <end position="1052"/>
    </location>
</feature>
<feature type="non-terminal residue" evidence="12">
    <location>
        <position position="1647"/>
    </location>
</feature>
<comment type="caution">
    <text evidence="12">The sequence shown here is derived from an EMBL/GenBank/DDBJ whole genome shotgun (WGS) entry which is preliminary data.</text>
</comment>
<evidence type="ECO:0000256" key="6">
    <source>
        <dbReference type="ARBA" id="ARBA00022741"/>
    </source>
</evidence>
<dbReference type="PROSITE" id="PS50893">
    <property type="entry name" value="ABC_TRANSPORTER_2"/>
    <property type="match status" value="2"/>
</dbReference>
<feature type="domain" description="ABC transporter" evidence="11">
    <location>
        <begin position="1306"/>
        <end position="1537"/>
    </location>
</feature>
<evidence type="ECO:0000256" key="1">
    <source>
        <dbReference type="ARBA" id="ARBA00004141"/>
    </source>
</evidence>
<dbReference type="GO" id="GO:0140359">
    <property type="term" value="F:ABC-type transporter activity"/>
    <property type="evidence" value="ECO:0007669"/>
    <property type="project" value="InterPro"/>
</dbReference>
<dbReference type="SMART" id="SM00382">
    <property type="entry name" value="AAA"/>
    <property type="match status" value="2"/>
</dbReference>
<evidence type="ECO:0000313" key="12">
    <source>
        <dbReference type="EMBL" id="NXD30276.1"/>
    </source>
</evidence>
<feature type="transmembrane region" description="Helical" evidence="10">
    <location>
        <begin position="308"/>
        <end position="331"/>
    </location>
</feature>
<keyword evidence="3" id="KW-0813">Transport</keyword>
<keyword evidence="8 10" id="KW-1133">Transmembrane helix</keyword>